<dbReference type="RefSeq" id="WP_008831353.1">
    <property type="nucleotide sequence ID" value="NZ_JACBZE010000014.1"/>
</dbReference>
<evidence type="ECO:0000313" key="1">
    <source>
        <dbReference type="EMBL" id="RYL97432.1"/>
    </source>
</evidence>
<dbReference type="EMBL" id="SEOM01000012">
    <property type="protein sequence ID" value="RYL97432.1"/>
    <property type="molecule type" value="Genomic_DNA"/>
</dbReference>
<name>A0A4Q4IVC9_9SPHN</name>
<comment type="caution">
    <text evidence="1">The sequence shown here is derived from an EMBL/GenBank/DDBJ whole genome shotgun (WGS) entry which is preliminary data.</text>
</comment>
<evidence type="ECO:0000313" key="2">
    <source>
        <dbReference type="Proteomes" id="UP000292734"/>
    </source>
</evidence>
<sequence length="232" mass="24653">MANNYLKASFLIEVTPAEAALIDCAFAASDLLGDLGDEPAARLAAYSGLGPAFATAFPPGGDDPFETFLALFVDPAYPTFDCDLSRSESRSEGRVHLHFAGEQFAIDAVGHLLFAAAKSALPFGFEFSLDCDRLVPGQFGGGYVAITEHGVSFGHSSALLDRAIGRALEEGADGYVLVTRHATHGLSFWSREAGFGRLADASIFSGAEASRLDMPITDDQPEWLAMPAPLRF</sequence>
<reference evidence="1 2" key="1">
    <citation type="submission" date="2019-02" db="EMBL/GenBank/DDBJ databases">
        <authorList>
            <person name="Feng G."/>
        </authorList>
    </citation>
    <scope>NUCLEOTIDE SEQUENCE [LARGE SCALE GENOMIC DNA]</scope>
    <source>
        <strain evidence="1 2">DSM 26779</strain>
    </source>
</reference>
<proteinExistence type="predicted"/>
<dbReference type="Proteomes" id="UP000292734">
    <property type="component" value="Unassembled WGS sequence"/>
</dbReference>
<accession>A0A4Q4IVC9</accession>
<gene>
    <name evidence="1" type="ORF">EWH08_18630</name>
</gene>
<dbReference type="AlphaFoldDB" id="A0A4Q4IVC9"/>
<organism evidence="1 2">
    <name type="scientific">Sphingobium indicum</name>
    <dbReference type="NCBI Taxonomy" id="332055"/>
    <lineage>
        <taxon>Bacteria</taxon>
        <taxon>Pseudomonadati</taxon>
        <taxon>Pseudomonadota</taxon>
        <taxon>Alphaproteobacteria</taxon>
        <taxon>Sphingomonadales</taxon>
        <taxon>Sphingomonadaceae</taxon>
        <taxon>Sphingobium</taxon>
    </lineage>
</organism>
<protein>
    <submittedName>
        <fullName evidence="1">Uncharacterized protein</fullName>
    </submittedName>
</protein>